<dbReference type="Proteomes" id="UP001141552">
    <property type="component" value="Unassembled WGS sequence"/>
</dbReference>
<reference evidence="12" key="1">
    <citation type="submission" date="2022-02" db="EMBL/GenBank/DDBJ databases">
        <authorList>
            <person name="Henning P.M."/>
            <person name="McCubbin A.G."/>
            <person name="Shore J.S."/>
        </authorList>
    </citation>
    <scope>NUCLEOTIDE SEQUENCE</scope>
    <source>
        <strain evidence="12">F60SS</strain>
        <tissue evidence="12">Leaves</tissue>
    </source>
</reference>
<keyword evidence="8" id="KW-1015">Disulfide bond</keyword>
<dbReference type="PANTHER" id="PTHR11802">
    <property type="entry name" value="SERINE PROTEASE FAMILY S10 SERINE CARBOXYPEPTIDASE"/>
    <property type="match status" value="1"/>
</dbReference>
<dbReference type="PROSITE" id="PS00560">
    <property type="entry name" value="CARBOXYPEPT_SER_HIS"/>
    <property type="match status" value="2"/>
</dbReference>
<evidence type="ECO:0000256" key="7">
    <source>
        <dbReference type="ARBA" id="ARBA00022801"/>
    </source>
</evidence>
<dbReference type="FunFam" id="3.40.50.1820:FF:000030">
    <property type="entry name" value="Carboxypeptidase"/>
    <property type="match status" value="1"/>
</dbReference>
<dbReference type="SUPFAM" id="SSF53474">
    <property type="entry name" value="alpha/beta-Hydrolases"/>
    <property type="match status" value="2"/>
</dbReference>
<proteinExistence type="inferred from homology"/>
<sequence length="835" mass="94067">LEDQSYILPYISIRNQCFNFQATNTMRTRAFVFVLSLLFLRCLVECYGEQDFSPFNFIVDALSKTWLHGESRFASFDSDISAWYSSMYIGSQDGLKKGDKIQSLPGQPEGVDFDQYSGYVTVDPEAGRALFYYFAESPQNSSSKPLVLWLTGDANIIFLESPAGVGFSYSNTTSDYELSGDNRTAQDSYTFLVNWLERFPEYKNREFYLAGESYAGHYVPQLAQTIIHNNNNNPRTKINLRGLAIANPYIDYETTQTGLVDYLWTHALISDEIHDALVTNCKFTTPNDVSDAFIFDPCSADYVHSYLNIPEVQKALHVTDIPHQWEDCSAEIKQLWKDEALTVLPILQELIHLGLRVWILSGDTDPAIPVTATRYAIKKLQTPIRTSWYPWYTQGEVGGFAVGYENLTFVTVRGSGHLVPSYQPARAAANYLLQLIKSRRSSNYPSPRNEAWEELHTSRPSPVYIGKQGGLMDADKISSLPGQPDGVDFDQYAGYVTVDPKNGRALFYYFVESPQDSTTKPLVLWLNGAANLIFLESPAGVGFSYSNTSSDYTTGDKKTAEDNYIFLVNWLERFPQYKTRDFYITGESYAGHYVPQLAYTILSHNAYGNQTTINLKGIAIGNAWIDDNTGVKGRFDFYWTHALSSDETYAAINKNCDFVTGNFSDLCIKCLQQAYDESGDINVNNIYAPLCHSIEQKSVKTGSVKEFDPCSDDYVKAYLNLAEVQAALHTITTKWVACRGRLRAWTDFSQTVLPTIKQLMASGIRIWIYSGDVDYVVPVTSSRYAINTFNLTVKEPWRPWYTSKEVGGYVVGYNGLALVTVRGAGHTVPSYQPER</sequence>
<dbReference type="PROSITE" id="PS00131">
    <property type="entry name" value="CARBOXYPEPT_SER_SER"/>
    <property type="match status" value="2"/>
</dbReference>
<feature type="non-terminal residue" evidence="12">
    <location>
        <position position="835"/>
    </location>
</feature>
<name>A0A9Q0JCQ9_9ROSI</name>
<evidence type="ECO:0000256" key="11">
    <source>
        <dbReference type="SAM" id="SignalP"/>
    </source>
</evidence>
<evidence type="ECO:0000256" key="6">
    <source>
        <dbReference type="ARBA" id="ARBA00022729"/>
    </source>
</evidence>
<dbReference type="GO" id="GO:0005576">
    <property type="term" value="C:extracellular region"/>
    <property type="evidence" value="ECO:0007669"/>
    <property type="project" value="UniProtKB-SubCell"/>
</dbReference>
<dbReference type="InterPro" id="IPR001563">
    <property type="entry name" value="Peptidase_S10"/>
</dbReference>
<feature type="chain" id="PRO_5040491169" description="Carboxypeptidase" evidence="11">
    <location>
        <begin position="47"/>
        <end position="835"/>
    </location>
</feature>
<dbReference type="Gene3D" id="6.10.250.940">
    <property type="match status" value="1"/>
</dbReference>
<dbReference type="OrthoDB" id="443318at2759"/>
<dbReference type="InterPro" id="IPR033124">
    <property type="entry name" value="Ser_caboxypep_his_AS"/>
</dbReference>
<keyword evidence="4 10" id="KW-0121">Carboxypeptidase</keyword>
<dbReference type="AlphaFoldDB" id="A0A9Q0JCQ9"/>
<gene>
    <name evidence="12" type="ORF">Tsubulata_031095</name>
</gene>
<evidence type="ECO:0000256" key="8">
    <source>
        <dbReference type="ARBA" id="ARBA00023157"/>
    </source>
</evidence>
<comment type="similarity">
    <text evidence="2 10">Belongs to the peptidase S10 family.</text>
</comment>
<protein>
    <recommendedName>
        <fullName evidence="10">Carboxypeptidase</fullName>
        <ecNumber evidence="10">3.4.16.-</ecNumber>
    </recommendedName>
</protein>
<keyword evidence="5 10" id="KW-0645">Protease</keyword>
<dbReference type="FunFam" id="3.40.50.11320:FF:000002">
    <property type="entry name" value="Carboxypeptidase"/>
    <property type="match status" value="2"/>
</dbReference>
<dbReference type="Gene3D" id="3.40.50.11320">
    <property type="match status" value="1"/>
</dbReference>
<dbReference type="PANTHER" id="PTHR11802:SF470">
    <property type="entry name" value="CARBOXYPEPTIDASE"/>
    <property type="match status" value="1"/>
</dbReference>
<reference evidence="12" key="2">
    <citation type="journal article" date="2023" name="Plants (Basel)">
        <title>Annotation of the Turnera subulata (Passifloraceae) Draft Genome Reveals the S-Locus Evolved after the Divergence of Turneroideae from Passifloroideae in a Stepwise Manner.</title>
        <authorList>
            <person name="Henning P.M."/>
            <person name="Roalson E.H."/>
            <person name="Mir W."/>
            <person name="McCubbin A.G."/>
            <person name="Shore J.S."/>
        </authorList>
    </citation>
    <scope>NUCLEOTIDE SEQUENCE</scope>
    <source>
        <strain evidence="12">F60SS</strain>
    </source>
</reference>
<dbReference type="EC" id="3.4.16.-" evidence="10"/>
<dbReference type="GO" id="GO:0004185">
    <property type="term" value="F:serine-type carboxypeptidase activity"/>
    <property type="evidence" value="ECO:0007669"/>
    <property type="project" value="UniProtKB-UniRule"/>
</dbReference>
<dbReference type="Gene3D" id="3.40.50.1820">
    <property type="entry name" value="alpha/beta hydrolase"/>
    <property type="match status" value="4"/>
</dbReference>
<keyword evidence="9" id="KW-0325">Glycoprotein</keyword>
<feature type="non-terminal residue" evidence="12">
    <location>
        <position position="1"/>
    </location>
</feature>
<comment type="caution">
    <text evidence="12">The sequence shown here is derived from an EMBL/GenBank/DDBJ whole genome shotgun (WGS) entry which is preliminary data.</text>
</comment>
<comment type="subcellular location">
    <subcellularLocation>
        <location evidence="1">Secreted</location>
    </subcellularLocation>
</comment>
<evidence type="ECO:0000313" key="12">
    <source>
        <dbReference type="EMBL" id="KAJ4836417.1"/>
    </source>
</evidence>
<dbReference type="PRINTS" id="PR00724">
    <property type="entry name" value="CRBOXYPTASEC"/>
</dbReference>
<accession>A0A9Q0JCQ9</accession>
<evidence type="ECO:0000256" key="10">
    <source>
        <dbReference type="RuleBase" id="RU361156"/>
    </source>
</evidence>
<evidence type="ECO:0000256" key="4">
    <source>
        <dbReference type="ARBA" id="ARBA00022645"/>
    </source>
</evidence>
<dbReference type="InterPro" id="IPR029058">
    <property type="entry name" value="AB_hydrolase_fold"/>
</dbReference>
<evidence type="ECO:0000256" key="2">
    <source>
        <dbReference type="ARBA" id="ARBA00009431"/>
    </source>
</evidence>
<keyword evidence="3" id="KW-0964">Secreted</keyword>
<evidence type="ECO:0000256" key="1">
    <source>
        <dbReference type="ARBA" id="ARBA00004613"/>
    </source>
</evidence>
<evidence type="ECO:0000256" key="5">
    <source>
        <dbReference type="ARBA" id="ARBA00022670"/>
    </source>
</evidence>
<evidence type="ECO:0000313" key="13">
    <source>
        <dbReference type="Proteomes" id="UP001141552"/>
    </source>
</evidence>
<organism evidence="12 13">
    <name type="scientific">Turnera subulata</name>
    <dbReference type="NCBI Taxonomy" id="218843"/>
    <lineage>
        <taxon>Eukaryota</taxon>
        <taxon>Viridiplantae</taxon>
        <taxon>Streptophyta</taxon>
        <taxon>Embryophyta</taxon>
        <taxon>Tracheophyta</taxon>
        <taxon>Spermatophyta</taxon>
        <taxon>Magnoliopsida</taxon>
        <taxon>eudicotyledons</taxon>
        <taxon>Gunneridae</taxon>
        <taxon>Pentapetalae</taxon>
        <taxon>rosids</taxon>
        <taxon>fabids</taxon>
        <taxon>Malpighiales</taxon>
        <taxon>Passifloraceae</taxon>
        <taxon>Turnera</taxon>
    </lineage>
</organism>
<keyword evidence="13" id="KW-1185">Reference proteome</keyword>
<dbReference type="EMBL" id="JAKUCV010004125">
    <property type="protein sequence ID" value="KAJ4836417.1"/>
    <property type="molecule type" value="Genomic_DNA"/>
</dbReference>
<evidence type="ECO:0000256" key="9">
    <source>
        <dbReference type="ARBA" id="ARBA00023180"/>
    </source>
</evidence>
<keyword evidence="7 10" id="KW-0378">Hydrolase</keyword>
<feature type="signal peptide" evidence="11">
    <location>
        <begin position="1"/>
        <end position="46"/>
    </location>
</feature>
<dbReference type="InterPro" id="IPR018202">
    <property type="entry name" value="Ser_caboxypep_ser_AS"/>
</dbReference>
<dbReference type="Pfam" id="PF00450">
    <property type="entry name" value="Peptidase_S10"/>
    <property type="match status" value="5"/>
</dbReference>
<dbReference type="GO" id="GO:0006508">
    <property type="term" value="P:proteolysis"/>
    <property type="evidence" value="ECO:0007669"/>
    <property type="project" value="UniProtKB-KW"/>
</dbReference>
<keyword evidence="6 11" id="KW-0732">Signal</keyword>
<evidence type="ECO:0000256" key="3">
    <source>
        <dbReference type="ARBA" id="ARBA00022525"/>
    </source>
</evidence>
<dbReference type="GO" id="GO:0005773">
    <property type="term" value="C:vacuole"/>
    <property type="evidence" value="ECO:0007669"/>
    <property type="project" value="TreeGrafter"/>
</dbReference>